<organism evidence="5 6">
    <name type="scientific">Desulfurobacterium indicum</name>
    <dbReference type="NCBI Taxonomy" id="1914305"/>
    <lineage>
        <taxon>Bacteria</taxon>
        <taxon>Pseudomonadati</taxon>
        <taxon>Aquificota</taxon>
        <taxon>Aquificia</taxon>
        <taxon>Desulfurobacteriales</taxon>
        <taxon>Desulfurobacteriaceae</taxon>
        <taxon>Desulfurobacterium</taxon>
    </lineage>
</organism>
<dbReference type="GO" id="GO:0001530">
    <property type="term" value="F:lipopolysaccharide binding"/>
    <property type="evidence" value="ECO:0007669"/>
    <property type="project" value="InterPro"/>
</dbReference>
<reference evidence="5 6" key="1">
    <citation type="submission" date="2016-10" db="EMBL/GenBank/DDBJ databases">
        <title>Genome sequence of a sulfur-reducing bacterium Desulfurobacterium indicum K6013.</title>
        <authorList>
            <person name="Cao J."/>
            <person name="Shao Z."/>
            <person name="Alain K."/>
            <person name="Jebbar M."/>
        </authorList>
    </citation>
    <scope>NUCLEOTIDE SEQUENCE [LARGE SCALE GENOMIC DNA]</scope>
    <source>
        <strain evidence="5 6">K6013</strain>
    </source>
</reference>
<dbReference type="InterPro" id="IPR005653">
    <property type="entry name" value="OstA-like_N"/>
</dbReference>
<dbReference type="Gene3D" id="2.60.450.10">
    <property type="entry name" value="Lipopolysaccharide (LPS) transport protein A like domain"/>
    <property type="match status" value="1"/>
</dbReference>
<dbReference type="InterPro" id="IPR052037">
    <property type="entry name" value="LPS_export_LptA"/>
</dbReference>
<keyword evidence="2" id="KW-0732">Signal</keyword>
<dbReference type="InterPro" id="IPR014340">
    <property type="entry name" value="LptA"/>
</dbReference>
<dbReference type="NCBIfam" id="TIGR03002">
    <property type="entry name" value="outer_YhbN_LptA"/>
    <property type="match status" value="1"/>
</dbReference>
<evidence type="ECO:0000259" key="4">
    <source>
        <dbReference type="Pfam" id="PF03968"/>
    </source>
</evidence>
<evidence type="ECO:0000256" key="2">
    <source>
        <dbReference type="ARBA" id="ARBA00022729"/>
    </source>
</evidence>
<feature type="domain" description="Organic solvent tolerance-like N-terminal" evidence="4">
    <location>
        <begin position="31"/>
        <end position="132"/>
    </location>
</feature>
<protein>
    <submittedName>
        <fullName evidence="5">Lipopolysaccharide transport periplasmic protein LptA</fullName>
    </submittedName>
</protein>
<dbReference type="PANTHER" id="PTHR36504">
    <property type="entry name" value="LIPOPOLYSACCHARIDE EXPORT SYSTEM PROTEIN LPTA"/>
    <property type="match status" value="1"/>
</dbReference>
<gene>
    <name evidence="5" type="ORF">BLW93_03235</name>
</gene>
<dbReference type="GO" id="GO:0030288">
    <property type="term" value="C:outer membrane-bounded periplasmic space"/>
    <property type="evidence" value="ECO:0007669"/>
    <property type="project" value="TreeGrafter"/>
</dbReference>
<dbReference type="EMBL" id="MOEN01000008">
    <property type="protein sequence ID" value="OMH40841.1"/>
    <property type="molecule type" value="Genomic_DNA"/>
</dbReference>
<comment type="caution">
    <text evidence="5">The sequence shown here is derived from an EMBL/GenBank/DDBJ whole genome shotgun (WGS) entry which is preliminary data.</text>
</comment>
<evidence type="ECO:0000313" key="5">
    <source>
        <dbReference type="EMBL" id="OMH40841.1"/>
    </source>
</evidence>
<keyword evidence="1" id="KW-0813">Transport</keyword>
<dbReference type="STRING" id="1914305.BLW93_03235"/>
<dbReference type="Proteomes" id="UP000187408">
    <property type="component" value="Unassembled WGS sequence"/>
</dbReference>
<evidence type="ECO:0000256" key="1">
    <source>
        <dbReference type="ARBA" id="ARBA00022448"/>
    </source>
</evidence>
<dbReference type="Pfam" id="PF03968">
    <property type="entry name" value="LptD_N"/>
    <property type="match status" value="1"/>
</dbReference>
<name>A0A1R1MM02_9BACT</name>
<sequence>MLLILIIAITIIPNNSFAVKKTAFKNVPIVVEARQLIYDKNKHTAIYIGNVIVQHDRITITGDKLIIYFDKTGKIIEKVEMIGNVVLKSDQGNGKCDRLEYYPAQEKIVLIGNAELKKGKNVIVGDRIVAFKNGNVIVEGIKQKVKTIIFPGEAINATVK</sequence>
<evidence type="ECO:0000256" key="3">
    <source>
        <dbReference type="ARBA" id="ARBA00022764"/>
    </source>
</evidence>
<dbReference type="AlphaFoldDB" id="A0A1R1MM02"/>
<dbReference type="GO" id="GO:0015920">
    <property type="term" value="P:lipopolysaccharide transport"/>
    <property type="evidence" value="ECO:0007669"/>
    <property type="project" value="InterPro"/>
</dbReference>
<evidence type="ECO:0000313" key="6">
    <source>
        <dbReference type="Proteomes" id="UP000187408"/>
    </source>
</evidence>
<keyword evidence="6" id="KW-1185">Reference proteome</keyword>
<dbReference type="GO" id="GO:0017089">
    <property type="term" value="F:glycolipid transfer activity"/>
    <property type="evidence" value="ECO:0007669"/>
    <property type="project" value="TreeGrafter"/>
</dbReference>
<accession>A0A1R1MM02</accession>
<dbReference type="PANTHER" id="PTHR36504:SF1">
    <property type="entry name" value="LIPOPOLYSACCHARIDE EXPORT SYSTEM PROTEIN LPTA"/>
    <property type="match status" value="1"/>
</dbReference>
<dbReference type="GO" id="GO:0009279">
    <property type="term" value="C:cell outer membrane"/>
    <property type="evidence" value="ECO:0007669"/>
    <property type="project" value="TreeGrafter"/>
</dbReference>
<proteinExistence type="predicted"/>
<keyword evidence="3" id="KW-0574">Periplasm</keyword>